<evidence type="ECO:0000256" key="6">
    <source>
        <dbReference type="SAM" id="Coils"/>
    </source>
</evidence>
<evidence type="ECO:0000313" key="12">
    <source>
        <dbReference type="Proteomes" id="UP000027135"/>
    </source>
</evidence>
<dbReference type="InterPro" id="IPR042241">
    <property type="entry name" value="GCP_C_sf"/>
</dbReference>
<evidence type="ECO:0000256" key="2">
    <source>
        <dbReference type="ARBA" id="ARBA00010337"/>
    </source>
</evidence>
<evidence type="ECO:0000256" key="7">
    <source>
        <dbReference type="SAM" id="MobiDB-lite"/>
    </source>
</evidence>
<feature type="domain" description="Gamma tubulin complex component protein N-terminal" evidence="9">
    <location>
        <begin position="376"/>
        <end position="702"/>
    </location>
</feature>
<dbReference type="InterPro" id="IPR040457">
    <property type="entry name" value="GCP_C"/>
</dbReference>
<dbReference type="PANTHER" id="PTHR19302">
    <property type="entry name" value="GAMMA TUBULIN COMPLEX PROTEIN"/>
    <property type="match status" value="1"/>
</dbReference>
<dbReference type="PANTHER" id="PTHR19302:SF70">
    <property type="entry name" value="GAMMA-TUBULIN COMPLEX COMPONENT 6"/>
    <property type="match status" value="1"/>
</dbReference>
<feature type="region of interest" description="Disordered" evidence="7">
    <location>
        <begin position="912"/>
        <end position="937"/>
    </location>
</feature>
<evidence type="ECO:0000259" key="8">
    <source>
        <dbReference type="Pfam" id="PF04130"/>
    </source>
</evidence>
<dbReference type="InterPro" id="IPR007259">
    <property type="entry name" value="GCP"/>
</dbReference>
<keyword evidence="6" id="KW-0175">Coiled coil</keyword>
<dbReference type="eggNOG" id="KOG2000">
    <property type="taxonomic scope" value="Eukaryota"/>
</dbReference>
<dbReference type="EMBL" id="KK853254">
    <property type="protein sequence ID" value="KDR09283.1"/>
    <property type="molecule type" value="Genomic_DNA"/>
</dbReference>
<evidence type="ECO:0000256" key="5">
    <source>
        <dbReference type="ARBA" id="ARBA00023212"/>
    </source>
</evidence>
<proteinExistence type="inferred from homology"/>
<accession>A0A067QJT0</accession>
<dbReference type="Pfam" id="PF04130">
    <property type="entry name" value="GCP_C_terminal"/>
    <property type="match status" value="1"/>
</dbReference>
<dbReference type="GO" id="GO:0000930">
    <property type="term" value="C:gamma-tubulin complex"/>
    <property type="evidence" value="ECO:0007669"/>
    <property type="project" value="TreeGrafter"/>
</dbReference>
<comment type="subcellular location">
    <subcellularLocation>
        <location evidence="1">Cytoplasm</location>
        <location evidence="1">Cytoskeleton</location>
    </subcellularLocation>
</comment>
<dbReference type="InterPro" id="IPR041470">
    <property type="entry name" value="GCP_N"/>
</dbReference>
<dbReference type="GO" id="GO:0051225">
    <property type="term" value="P:spindle assembly"/>
    <property type="evidence" value="ECO:0007669"/>
    <property type="project" value="TreeGrafter"/>
</dbReference>
<sequence length="1401" mass="160271">MFCATCEESGGFRTFDDVSICICFLNSIFSTVSFIHFQQTMVAHKDSVYEQITQLSQKISKQHTARHPLEHCSPSVIVRRLRTISYGILLNKSRTSYSCAENNEKWDALSQILAYSYKLHECRQTTQAMRLYDLISGLSNAGWDKNPTVDTILLFLVHMAGHEVQVSACDTNLKRVPLICKPVNRQTLKIASHIRPKPYEEFPPHMFELTTALNIQNNTTDFLFIQEPGMGLEVLGKFGARAKVKQHPLVEFNFCDLTKPRDLVIPKEASAPEQQDEGYVSPSQENTMSGSCMSTGGEPLGGDAWETVLTMGWPVPRSWATIGSLAPQKEKPFLTDAGMDCVQKVWKVIRGHSVMYMNKSLAEHVLLTDISRKQLIQDLKFLLIGVPSETFPYDEEENGFVMKNGVCVQGVTPETLRSFCEKFLVTGTCCLRLRKLVECKLITGNHAQEGLMFQALCGNIRSYLHFYRAAVMMLPEDPVLTRLLQQVDGLHIQMTYLGHLYKVHPSTRQDDVTLPEGVMLLSYLYEEICKVTRKDVACILYSAMHSCCQVYFSFVQKWIFEGLCQDAYTEFFIQEQPDLMTSREREYWSRGYYMIKEAVPGFLQGLDVAIFQCGKALNLLKLCNPQDALCVVLQSGYPAVRCCLHTEDLQQLEAECLSYERGALAACGEPLELHHYFQSMKEEEHAFEQTVQTAHQASLQRLKLEHDMKASKVLKEKNAQFAILKEQMEMAEARKADERKQRLQEDERFAREAAQLEQETARRTELEKADLVRYYSVLTDVAEKRLQHAEWRISRMKLQEKRLEVKSDDTEPVTTVWRPNNNNDLEDINSNLPVFNIMHLEETTNTCVNTQHSPEATNTARKISDVQNNVEEINTEFNINNSGLDTKNSSACVTRGYDSKVDISAVIESVSQSSMNEDPQIDEHITDNKSSRVSDSELNRRDVDMQYAEVLSVVSVEILKPESFATDDAEDANNSMSFETTISESKTYTTLPTKTKFVLSTEPDKLKQNKFLVTGGRTDTTFSYRLHKSLDDAPLVNVTDGLMRPVKDSTTLSAVDVGGADMSSININLQKSILVPLKIQMSLVNSAMLRFFLQDQGLLSHLHSLRNYFFLLDGEFGRNMTSMLFERVYQVACPSDLLNCVALNSILSKALTRPDPNMDRLSFGVKYIPPHFSYSSPLLLDCIVLQYRMAWPLNIIFTETALQKYNDIFGYLLRLRRISWVLEEDFHYLKREAEDKPGLLRSPQYHRLQLYRHEMTHFVRALQNYVTATVLQASWVEFLQKLQNACTLDDLYRIHVTHVKMVLFRCLLNKQSRSIQKALLDVLKMILKFHGQIHSQAWRQSGSFQYEHPKFDTMVQIYGCFHSLAVYTFKYATKLANTGYQPHLLDLLQMLNMNGFYPEHL</sequence>
<evidence type="ECO:0000256" key="4">
    <source>
        <dbReference type="ARBA" id="ARBA00022701"/>
    </source>
</evidence>
<dbReference type="Pfam" id="PF17681">
    <property type="entry name" value="GCP_N_terminal"/>
    <property type="match status" value="1"/>
</dbReference>
<evidence type="ECO:0000259" key="10">
    <source>
        <dbReference type="Pfam" id="PF19340"/>
    </source>
</evidence>
<dbReference type="InParanoid" id="A0A067QJT0"/>
<dbReference type="STRING" id="136037.A0A067QJT0"/>
<evidence type="ECO:0000259" key="9">
    <source>
        <dbReference type="Pfam" id="PF17681"/>
    </source>
</evidence>
<dbReference type="FunCoup" id="A0A067QJT0">
    <property type="interactions" value="18"/>
</dbReference>
<dbReference type="InterPro" id="IPR045818">
    <property type="entry name" value="GCP6_N"/>
</dbReference>
<feature type="coiled-coil region" evidence="6">
    <location>
        <begin position="714"/>
        <end position="753"/>
    </location>
</feature>
<evidence type="ECO:0000313" key="11">
    <source>
        <dbReference type="EMBL" id="KDR09283.1"/>
    </source>
</evidence>
<dbReference type="GO" id="GO:0031122">
    <property type="term" value="P:cytoplasmic microtubule organization"/>
    <property type="evidence" value="ECO:0007669"/>
    <property type="project" value="TreeGrafter"/>
</dbReference>
<dbReference type="GO" id="GO:0005874">
    <property type="term" value="C:microtubule"/>
    <property type="evidence" value="ECO:0007669"/>
    <property type="project" value="UniProtKB-KW"/>
</dbReference>
<feature type="domain" description="Gamma-tubulin complex component 6 N-terminal" evidence="10">
    <location>
        <begin position="269"/>
        <end position="352"/>
    </location>
</feature>
<organism evidence="11 12">
    <name type="scientific">Zootermopsis nevadensis</name>
    <name type="common">Dampwood termite</name>
    <dbReference type="NCBI Taxonomy" id="136037"/>
    <lineage>
        <taxon>Eukaryota</taxon>
        <taxon>Metazoa</taxon>
        <taxon>Ecdysozoa</taxon>
        <taxon>Arthropoda</taxon>
        <taxon>Hexapoda</taxon>
        <taxon>Insecta</taxon>
        <taxon>Pterygota</taxon>
        <taxon>Neoptera</taxon>
        <taxon>Polyneoptera</taxon>
        <taxon>Dictyoptera</taxon>
        <taxon>Blattodea</taxon>
        <taxon>Blattoidea</taxon>
        <taxon>Termitoidae</taxon>
        <taxon>Termopsidae</taxon>
        <taxon>Zootermopsis</taxon>
    </lineage>
</organism>
<keyword evidence="4" id="KW-0493">Microtubule</keyword>
<dbReference type="Gene3D" id="1.20.120.1900">
    <property type="entry name" value="Gamma-tubulin complex, C-terminal domain"/>
    <property type="match status" value="1"/>
</dbReference>
<dbReference type="GO" id="GO:0051011">
    <property type="term" value="F:microtubule minus-end binding"/>
    <property type="evidence" value="ECO:0007669"/>
    <property type="project" value="TreeGrafter"/>
</dbReference>
<keyword evidence="12" id="KW-1185">Reference proteome</keyword>
<gene>
    <name evidence="11" type="ORF">L798_01018</name>
</gene>
<dbReference type="Proteomes" id="UP000027135">
    <property type="component" value="Unassembled WGS sequence"/>
</dbReference>
<dbReference type="GO" id="GO:0000278">
    <property type="term" value="P:mitotic cell cycle"/>
    <property type="evidence" value="ECO:0007669"/>
    <property type="project" value="TreeGrafter"/>
</dbReference>
<dbReference type="GO" id="GO:0000922">
    <property type="term" value="C:spindle pole"/>
    <property type="evidence" value="ECO:0007669"/>
    <property type="project" value="InterPro"/>
</dbReference>
<dbReference type="GO" id="GO:0051321">
    <property type="term" value="P:meiotic cell cycle"/>
    <property type="evidence" value="ECO:0007669"/>
    <property type="project" value="TreeGrafter"/>
</dbReference>
<keyword evidence="5" id="KW-0206">Cytoskeleton</keyword>
<evidence type="ECO:0000256" key="3">
    <source>
        <dbReference type="ARBA" id="ARBA00022490"/>
    </source>
</evidence>
<dbReference type="GO" id="GO:0007020">
    <property type="term" value="P:microtubule nucleation"/>
    <property type="evidence" value="ECO:0007669"/>
    <property type="project" value="InterPro"/>
</dbReference>
<reference evidence="11 12" key="1">
    <citation type="journal article" date="2014" name="Nat. Commun.">
        <title>Molecular traces of alternative social organization in a termite genome.</title>
        <authorList>
            <person name="Terrapon N."/>
            <person name="Li C."/>
            <person name="Robertson H.M."/>
            <person name="Ji L."/>
            <person name="Meng X."/>
            <person name="Booth W."/>
            <person name="Chen Z."/>
            <person name="Childers C.P."/>
            <person name="Glastad K.M."/>
            <person name="Gokhale K."/>
            <person name="Gowin J."/>
            <person name="Gronenberg W."/>
            <person name="Hermansen R.A."/>
            <person name="Hu H."/>
            <person name="Hunt B.G."/>
            <person name="Huylmans A.K."/>
            <person name="Khalil S.M."/>
            <person name="Mitchell R.D."/>
            <person name="Munoz-Torres M.C."/>
            <person name="Mustard J.A."/>
            <person name="Pan H."/>
            <person name="Reese J.T."/>
            <person name="Scharf M.E."/>
            <person name="Sun F."/>
            <person name="Vogel H."/>
            <person name="Xiao J."/>
            <person name="Yang W."/>
            <person name="Yang Z."/>
            <person name="Yang Z."/>
            <person name="Zhou J."/>
            <person name="Zhu J."/>
            <person name="Brent C.S."/>
            <person name="Elsik C.G."/>
            <person name="Goodisman M.A."/>
            <person name="Liberles D.A."/>
            <person name="Roe R.M."/>
            <person name="Vargo E.L."/>
            <person name="Vilcinskas A."/>
            <person name="Wang J."/>
            <person name="Bornberg-Bauer E."/>
            <person name="Korb J."/>
            <person name="Zhang G."/>
            <person name="Liebig J."/>
        </authorList>
    </citation>
    <scope>NUCLEOTIDE SEQUENCE [LARGE SCALE GENOMIC DNA]</scope>
    <source>
        <tissue evidence="11">Whole organism</tissue>
    </source>
</reference>
<feature type="domain" description="Gamma tubulin complex component C-terminal" evidence="8">
    <location>
        <begin position="1098"/>
        <end position="1397"/>
    </location>
</feature>
<dbReference type="OMA" id="MAPVNAH"/>
<name>A0A067QJT0_ZOONE</name>
<feature type="compositionally biased region" description="Basic and acidic residues" evidence="7">
    <location>
        <begin position="921"/>
        <end position="937"/>
    </location>
</feature>
<dbReference type="Pfam" id="PF19340">
    <property type="entry name" value="GCP6_N"/>
    <property type="match status" value="1"/>
</dbReference>
<feature type="compositionally biased region" description="Polar residues" evidence="7">
    <location>
        <begin position="281"/>
        <end position="290"/>
    </location>
</feature>
<evidence type="ECO:0000256" key="1">
    <source>
        <dbReference type="ARBA" id="ARBA00004245"/>
    </source>
</evidence>
<protein>
    <submittedName>
        <fullName evidence="11">Gamma-tubulin complex component 6</fullName>
    </submittedName>
</protein>
<dbReference type="OrthoDB" id="775571at2759"/>
<dbReference type="GO" id="GO:0043015">
    <property type="term" value="F:gamma-tubulin binding"/>
    <property type="evidence" value="ECO:0007669"/>
    <property type="project" value="InterPro"/>
</dbReference>
<feature type="region of interest" description="Disordered" evidence="7">
    <location>
        <begin position="269"/>
        <end position="290"/>
    </location>
</feature>
<keyword evidence="3" id="KW-0963">Cytoplasm</keyword>
<comment type="similarity">
    <text evidence="2">Belongs to the TUBGCP family.</text>
</comment>